<evidence type="ECO:0000313" key="3">
    <source>
        <dbReference type="Proteomes" id="UP001224674"/>
    </source>
</evidence>
<gene>
    <name evidence="2" type="ORF">QDX21_00140</name>
</gene>
<dbReference type="RefSeq" id="WP_279675475.1">
    <property type="nucleotide sequence ID" value="NZ_CP122566.1"/>
</dbReference>
<evidence type="ECO:0000259" key="1">
    <source>
        <dbReference type="Pfam" id="PF02602"/>
    </source>
</evidence>
<dbReference type="Pfam" id="PF02602">
    <property type="entry name" value="HEM4"/>
    <property type="match status" value="1"/>
</dbReference>
<dbReference type="GO" id="GO:0033014">
    <property type="term" value="P:tetrapyrrole biosynthetic process"/>
    <property type="evidence" value="ECO:0007669"/>
    <property type="project" value="InterPro"/>
</dbReference>
<feature type="domain" description="Tetrapyrrole biosynthesis uroporphyrinogen III synthase" evidence="1">
    <location>
        <begin position="20"/>
        <end position="266"/>
    </location>
</feature>
<protein>
    <submittedName>
        <fullName evidence="2">Uroporphyrinogen-III synthase</fullName>
        <ecNumber evidence="2">4.2.1.75</ecNumber>
    </submittedName>
</protein>
<reference evidence="2 3" key="1">
    <citation type="submission" date="2023-03" db="EMBL/GenBank/DDBJ databases">
        <title>Complete genome sequences of several Auritidibacter ignavus strains isolated from ear infections.</title>
        <authorList>
            <person name="Baehr T."/>
            <person name="Baumhoegger A.M."/>
        </authorList>
    </citation>
    <scope>NUCLEOTIDE SEQUENCE [LARGE SCALE GENOMIC DNA]</scope>
    <source>
        <strain evidence="2 3">BABAE-6</strain>
    </source>
</reference>
<dbReference type="EC" id="4.2.1.75" evidence="2"/>
<proteinExistence type="predicted"/>
<dbReference type="EMBL" id="CP122566">
    <property type="protein sequence ID" value="WGH94563.1"/>
    <property type="molecule type" value="Genomic_DNA"/>
</dbReference>
<keyword evidence="3" id="KW-1185">Reference proteome</keyword>
<dbReference type="CDD" id="cd06578">
    <property type="entry name" value="HemD"/>
    <property type="match status" value="1"/>
</dbReference>
<keyword evidence="2" id="KW-0456">Lyase</keyword>
<accession>A0AAJ6AJA6</accession>
<dbReference type="AlphaFoldDB" id="A0AAJ6AJA6"/>
<sequence>MTEVVTDTVVITRHPAQASQLEAGLGDHGVSVQFCPLTDFVLAEDPVPGLRLVAGLHAGVFAGVVVTSPNTVRALSLLGLDWARLADGDTVVVATGAGTARKVGEHGYPGTVWTPTTEASAHGILTDLPGSRKLPVEPARPVALPQSAAATETLVTGLRGLGYRVDHVPIYHTVVYPGPAGRRLLAAPRPESAHRLVDLHALNPRTPVVLTASSAVRQLAERAGELPAPLAHYRLIALGRPTASTATELDITMAGTATAPNAAGILQILRNL</sequence>
<dbReference type="InterPro" id="IPR003754">
    <property type="entry name" value="4pyrrol_synth_uPrphyn_synth"/>
</dbReference>
<dbReference type="Gene3D" id="3.40.50.10090">
    <property type="match status" value="2"/>
</dbReference>
<name>A0AAJ6AJA6_9MICC</name>
<dbReference type="SUPFAM" id="SSF69618">
    <property type="entry name" value="HemD-like"/>
    <property type="match status" value="1"/>
</dbReference>
<dbReference type="GO" id="GO:0004852">
    <property type="term" value="F:uroporphyrinogen-III synthase activity"/>
    <property type="evidence" value="ECO:0007669"/>
    <property type="project" value="UniProtKB-EC"/>
</dbReference>
<evidence type="ECO:0000313" key="2">
    <source>
        <dbReference type="EMBL" id="WGH94563.1"/>
    </source>
</evidence>
<organism evidence="2 3">
    <name type="scientific">Auritidibacter ignavus</name>
    <dbReference type="NCBI Taxonomy" id="678932"/>
    <lineage>
        <taxon>Bacteria</taxon>
        <taxon>Bacillati</taxon>
        <taxon>Actinomycetota</taxon>
        <taxon>Actinomycetes</taxon>
        <taxon>Micrococcales</taxon>
        <taxon>Micrococcaceae</taxon>
        <taxon>Auritidibacter</taxon>
    </lineage>
</organism>
<dbReference type="InterPro" id="IPR036108">
    <property type="entry name" value="4pyrrol_syn_uPrphyn_synt_sf"/>
</dbReference>
<dbReference type="Proteomes" id="UP001224674">
    <property type="component" value="Chromosome"/>
</dbReference>